<sequence length="271" mass="30637">MPELPEVETIRRSIALPLQGQIIKAVIVREPRLRWSVPNTLTACLLGQSIQDIQRRGKYLLFQCEQGHLLIHLGMSGNLRLLPAKTPVKKHDHLDIVFHNELCLRYHDPRRFGCVLWTSDPVSQHPLLMNLGLEPLEPDFTGDYLYRLAQQRKVPIKTYIMNSRIVVGVGNIYANESLFLASIHPTKPSGQINLERYQCLAKSIQQVLSTAIESGGTTLRDFMDSAGNPGYFKPLLQIYGRTGQPCNQCGNPIQQQQLAQRVTYYCSTCQG</sequence>
<keyword evidence="19" id="KW-1185">Reference proteome</keyword>
<dbReference type="KEGG" id="tig:THII_2806"/>
<evidence type="ECO:0000256" key="7">
    <source>
        <dbReference type="ARBA" id="ARBA00022801"/>
    </source>
</evidence>
<dbReference type="InterPro" id="IPR015886">
    <property type="entry name" value="H2TH_FPG"/>
</dbReference>
<dbReference type="GO" id="GO:0006284">
    <property type="term" value="P:base-excision repair"/>
    <property type="evidence" value="ECO:0007669"/>
    <property type="project" value="InterPro"/>
</dbReference>
<dbReference type="GO" id="GO:0003684">
    <property type="term" value="F:damaged DNA binding"/>
    <property type="evidence" value="ECO:0007669"/>
    <property type="project" value="InterPro"/>
</dbReference>
<dbReference type="Pfam" id="PF06827">
    <property type="entry name" value="zf-FPG_IleRS"/>
    <property type="match status" value="1"/>
</dbReference>
<dbReference type="EC" id="4.2.99.18" evidence="15"/>
<dbReference type="SMART" id="SM00898">
    <property type="entry name" value="Fapy_DNA_glyco"/>
    <property type="match status" value="1"/>
</dbReference>
<dbReference type="SUPFAM" id="SSF81624">
    <property type="entry name" value="N-terminal domain of MutM-like DNA repair proteins"/>
    <property type="match status" value="1"/>
</dbReference>
<comment type="function">
    <text evidence="15">Involved in base excision repair of DNA damaged by oxidation or by mutagenic agents. Acts as DNA glycosylase that recognizes and removes damaged bases. Has a preference for oxidized purines, such as 7,8-dihydro-8-oxoguanine (8-oxoG). Has AP (apurinic/apyrimidinic) lyase activity and introduces nicks in the DNA strand. Cleaves the DNA backbone by beta-delta elimination to generate a single-strand break at the site of the removed base with both 3'- and 5'-phosphates.</text>
</comment>
<accession>A0A090AG06</accession>
<dbReference type="NCBIfam" id="TIGR00577">
    <property type="entry name" value="fpg"/>
    <property type="match status" value="1"/>
</dbReference>
<dbReference type="FunFam" id="1.10.8.50:FF:000003">
    <property type="entry name" value="Formamidopyrimidine-DNA glycosylase"/>
    <property type="match status" value="1"/>
</dbReference>
<dbReference type="EMBL" id="AP014633">
    <property type="protein sequence ID" value="BAP57103.1"/>
    <property type="molecule type" value="Genomic_DNA"/>
</dbReference>
<keyword evidence="8 15" id="KW-0862">Zinc</keyword>
<evidence type="ECO:0000256" key="15">
    <source>
        <dbReference type="HAMAP-Rule" id="MF_00103"/>
    </source>
</evidence>
<evidence type="ECO:0000256" key="1">
    <source>
        <dbReference type="ARBA" id="ARBA00001668"/>
    </source>
</evidence>
<feature type="domain" description="FPG-type" evidence="16">
    <location>
        <begin position="237"/>
        <end position="271"/>
    </location>
</feature>
<dbReference type="PROSITE" id="PS01242">
    <property type="entry name" value="ZF_FPG_1"/>
    <property type="match status" value="1"/>
</dbReference>
<evidence type="ECO:0000313" key="18">
    <source>
        <dbReference type="EMBL" id="BAP57103.1"/>
    </source>
</evidence>
<evidence type="ECO:0000256" key="6">
    <source>
        <dbReference type="ARBA" id="ARBA00022771"/>
    </source>
</evidence>
<dbReference type="HAMAP" id="MF_00103">
    <property type="entry name" value="Fapy_DNA_glycosyl"/>
    <property type="match status" value="1"/>
</dbReference>
<feature type="binding site" evidence="15">
    <location>
        <position position="110"/>
    </location>
    <ligand>
        <name>DNA</name>
        <dbReference type="ChEBI" id="CHEBI:16991"/>
    </ligand>
</feature>
<evidence type="ECO:0000259" key="17">
    <source>
        <dbReference type="PROSITE" id="PS51068"/>
    </source>
</evidence>
<protein>
    <recommendedName>
        <fullName evidence="15">Formamidopyrimidine-DNA glycosylase</fullName>
        <shortName evidence="15">Fapy-DNA glycosylase</shortName>
        <ecNumber evidence="15">3.2.2.23</ecNumber>
    </recommendedName>
    <alternativeName>
        <fullName evidence="15">DNA-(apurinic or apyrimidinic site) lyase MutM</fullName>
        <shortName evidence="15">AP lyase MutM</shortName>
        <ecNumber evidence="15">4.2.99.18</ecNumber>
    </alternativeName>
</protein>
<name>A0A090AG06_9GAMM</name>
<dbReference type="PANTHER" id="PTHR22993:SF9">
    <property type="entry name" value="FORMAMIDOPYRIMIDINE-DNA GLYCOSYLASE"/>
    <property type="match status" value="1"/>
</dbReference>
<evidence type="ECO:0000256" key="10">
    <source>
        <dbReference type="ARBA" id="ARBA00023204"/>
    </source>
</evidence>
<feature type="active site" description="Proton donor; for delta-elimination activity" evidence="15">
    <location>
        <position position="261"/>
    </location>
</feature>
<dbReference type="CDD" id="cd08966">
    <property type="entry name" value="EcFpg-like_N"/>
    <property type="match status" value="1"/>
</dbReference>
<dbReference type="InterPro" id="IPR000214">
    <property type="entry name" value="Znf_DNA_glyclase/AP_lyase"/>
</dbReference>
<dbReference type="SUPFAM" id="SSF46946">
    <property type="entry name" value="S13-like H2TH domain"/>
    <property type="match status" value="1"/>
</dbReference>
<keyword evidence="4 15" id="KW-0479">Metal-binding</keyword>
<keyword evidence="12 15" id="KW-0511">Multifunctional enzyme</keyword>
<reference evidence="18 19" key="1">
    <citation type="journal article" date="2014" name="ISME J.">
        <title>Ecophysiology of Thioploca ingrica as revealed by the complete genome sequence supplemented with proteomic evidence.</title>
        <authorList>
            <person name="Kojima H."/>
            <person name="Ogura Y."/>
            <person name="Yamamoto N."/>
            <person name="Togashi T."/>
            <person name="Mori H."/>
            <person name="Watanabe T."/>
            <person name="Nemoto F."/>
            <person name="Kurokawa K."/>
            <person name="Hayashi T."/>
            <person name="Fukui M."/>
        </authorList>
    </citation>
    <scope>NUCLEOTIDE SEQUENCE [LARGE SCALE GENOMIC DNA]</scope>
</reference>
<dbReference type="InterPro" id="IPR015887">
    <property type="entry name" value="DNA_glyclase_Znf_dom_DNA_BS"/>
</dbReference>
<dbReference type="PANTHER" id="PTHR22993">
    <property type="entry name" value="FORMAMIDOPYRIMIDINE-DNA GLYCOSYLASE"/>
    <property type="match status" value="1"/>
</dbReference>
<feature type="binding site" evidence="15">
    <location>
        <position position="91"/>
    </location>
    <ligand>
        <name>DNA</name>
        <dbReference type="ChEBI" id="CHEBI:16991"/>
    </ligand>
</feature>
<dbReference type="SMART" id="SM01232">
    <property type="entry name" value="H2TH"/>
    <property type="match status" value="1"/>
</dbReference>
<comment type="catalytic activity">
    <reaction evidence="1 15">
        <text>Hydrolysis of DNA containing ring-opened 7-methylguanine residues, releasing 2,6-diamino-4-hydroxy-5-(N-methyl)formamidopyrimidine.</text>
        <dbReference type="EC" id="3.2.2.23"/>
    </reaction>
</comment>
<feature type="binding site" evidence="15">
    <location>
        <position position="152"/>
    </location>
    <ligand>
        <name>DNA</name>
        <dbReference type="ChEBI" id="CHEBI:16991"/>
    </ligand>
</feature>
<evidence type="ECO:0000259" key="16">
    <source>
        <dbReference type="PROSITE" id="PS51066"/>
    </source>
</evidence>
<feature type="active site" description="Proton donor" evidence="15">
    <location>
        <position position="3"/>
    </location>
</feature>
<organism evidence="18 19">
    <name type="scientific">Thioploca ingrica</name>
    <dbReference type="NCBI Taxonomy" id="40754"/>
    <lineage>
        <taxon>Bacteria</taxon>
        <taxon>Pseudomonadati</taxon>
        <taxon>Pseudomonadota</taxon>
        <taxon>Gammaproteobacteria</taxon>
        <taxon>Thiotrichales</taxon>
        <taxon>Thiotrichaceae</taxon>
        <taxon>Thioploca</taxon>
    </lineage>
</organism>
<dbReference type="InterPro" id="IPR020629">
    <property type="entry name" value="FPG_Glyclase"/>
</dbReference>
<evidence type="ECO:0000313" key="19">
    <source>
        <dbReference type="Proteomes" id="UP000031623"/>
    </source>
</evidence>
<keyword evidence="11 15" id="KW-0456">Lyase</keyword>
<evidence type="ECO:0000256" key="5">
    <source>
        <dbReference type="ARBA" id="ARBA00022763"/>
    </source>
</evidence>
<dbReference type="InterPro" id="IPR010663">
    <property type="entry name" value="Znf_FPG/IleRS"/>
</dbReference>
<dbReference type="InterPro" id="IPR010979">
    <property type="entry name" value="Ribosomal_uS13-like_H2TH"/>
</dbReference>
<dbReference type="HOGENOM" id="CLU_038423_1_1_6"/>
<dbReference type="InterPro" id="IPR035937">
    <property type="entry name" value="FPG_N"/>
</dbReference>
<dbReference type="InterPro" id="IPR012319">
    <property type="entry name" value="FPG_cat"/>
</dbReference>
<evidence type="ECO:0000256" key="9">
    <source>
        <dbReference type="ARBA" id="ARBA00023125"/>
    </source>
</evidence>
<dbReference type="PROSITE" id="PS51068">
    <property type="entry name" value="FPG_CAT"/>
    <property type="match status" value="1"/>
</dbReference>
<evidence type="ECO:0000256" key="4">
    <source>
        <dbReference type="ARBA" id="ARBA00022723"/>
    </source>
</evidence>
<keyword evidence="13 15" id="KW-0326">Glycosidase</keyword>
<keyword evidence="5 15" id="KW-0227">DNA damage</keyword>
<dbReference type="GO" id="GO:0140078">
    <property type="term" value="F:class I DNA-(apurinic or apyrimidinic site) endonuclease activity"/>
    <property type="evidence" value="ECO:0007669"/>
    <property type="project" value="UniProtKB-EC"/>
</dbReference>
<gene>
    <name evidence="15" type="primary">mutM</name>
    <name evidence="15" type="synonym">fpg</name>
    <name evidence="18" type="ORF">THII_2806</name>
</gene>
<dbReference type="NCBIfam" id="NF002211">
    <property type="entry name" value="PRK01103.1"/>
    <property type="match status" value="1"/>
</dbReference>
<comment type="cofactor">
    <cofactor evidence="15">
        <name>Zn(2+)</name>
        <dbReference type="ChEBI" id="CHEBI:29105"/>
    </cofactor>
    <text evidence="15">Binds 1 zinc ion per subunit.</text>
</comment>
<comment type="similarity">
    <text evidence="2 15">Belongs to the FPG family.</text>
</comment>
<comment type="catalytic activity">
    <reaction evidence="14 15">
        <text>2'-deoxyribonucleotide-(2'-deoxyribose 5'-phosphate)-2'-deoxyribonucleotide-DNA = a 3'-end 2'-deoxyribonucleotide-(2,3-dehydro-2,3-deoxyribose 5'-phosphate)-DNA + a 5'-end 5'-phospho-2'-deoxyribonucleoside-DNA + H(+)</text>
        <dbReference type="Rhea" id="RHEA:66592"/>
        <dbReference type="Rhea" id="RHEA-COMP:13180"/>
        <dbReference type="Rhea" id="RHEA-COMP:16897"/>
        <dbReference type="Rhea" id="RHEA-COMP:17067"/>
        <dbReference type="ChEBI" id="CHEBI:15378"/>
        <dbReference type="ChEBI" id="CHEBI:136412"/>
        <dbReference type="ChEBI" id="CHEBI:157695"/>
        <dbReference type="ChEBI" id="CHEBI:167181"/>
        <dbReference type="EC" id="4.2.99.18"/>
    </reaction>
</comment>
<keyword evidence="6 15" id="KW-0863">Zinc-finger</keyword>
<comment type="subunit">
    <text evidence="3 15">Monomer.</text>
</comment>
<evidence type="ECO:0000256" key="11">
    <source>
        <dbReference type="ARBA" id="ARBA00023239"/>
    </source>
</evidence>
<dbReference type="Gene3D" id="3.20.190.10">
    <property type="entry name" value="MutM-like, N-terminal"/>
    <property type="match status" value="1"/>
</dbReference>
<keyword evidence="9 15" id="KW-0238">DNA-binding</keyword>
<dbReference type="Proteomes" id="UP000031623">
    <property type="component" value="Chromosome"/>
</dbReference>
<evidence type="ECO:0000256" key="3">
    <source>
        <dbReference type="ARBA" id="ARBA00011245"/>
    </source>
</evidence>
<dbReference type="GO" id="GO:0034039">
    <property type="term" value="F:8-oxo-7,8-dihydroguanine DNA N-glycosylase activity"/>
    <property type="evidence" value="ECO:0007669"/>
    <property type="project" value="TreeGrafter"/>
</dbReference>
<keyword evidence="10 15" id="KW-0234">DNA repair</keyword>
<evidence type="ECO:0000256" key="8">
    <source>
        <dbReference type="ARBA" id="ARBA00022833"/>
    </source>
</evidence>
<dbReference type="PROSITE" id="PS51066">
    <property type="entry name" value="ZF_FPG_2"/>
    <property type="match status" value="1"/>
</dbReference>
<evidence type="ECO:0000256" key="12">
    <source>
        <dbReference type="ARBA" id="ARBA00023268"/>
    </source>
</evidence>
<feature type="active site" description="Proton donor; for beta-elimination activity" evidence="15">
    <location>
        <position position="58"/>
    </location>
</feature>
<dbReference type="Gene3D" id="1.10.8.50">
    <property type="match status" value="1"/>
</dbReference>
<dbReference type="FunFam" id="3.20.190.10:FF:000001">
    <property type="entry name" value="Formamidopyrimidine-DNA glycosylase"/>
    <property type="match status" value="1"/>
</dbReference>
<keyword evidence="7 15" id="KW-0378">Hydrolase</keyword>
<dbReference type="Pfam" id="PF06831">
    <property type="entry name" value="H2TH"/>
    <property type="match status" value="1"/>
</dbReference>
<proteinExistence type="inferred from homology"/>
<evidence type="ECO:0000256" key="14">
    <source>
        <dbReference type="ARBA" id="ARBA00044632"/>
    </source>
</evidence>
<dbReference type="OrthoDB" id="9800855at2"/>
<feature type="active site" description="Schiff-base intermediate with DNA" evidence="15">
    <location>
        <position position="2"/>
    </location>
</feature>
<feature type="domain" description="Formamidopyrimidine-DNA glycosylase catalytic" evidence="17">
    <location>
        <begin position="2"/>
        <end position="113"/>
    </location>
</feature>
<dbReference type="AlphaFoldDB" id="A0A090AG06"/>
<dbReference type="STRING" id="40754.THII_2806"/>
<dbReference type="SUPFAM" id="SSF57716">
    <property type="entry name" value="Glucocorticoid receptor-like (DNA-binding domain)"/>
    <property type="match status" value="1"/>
</dbReference>
<evidence type="ECO:0000256" key="13">
    <source>
        <dbReference type="ARBA" id="ARBA00023295"/>
    </source>
</evidence>
<evidence type="ECO:0000256" key="2">
    <source>
        <dbReference type="ARBA" id="ARBA00009409"/>
    </source>
</evidence>
<dbReference type="GO" id="GO:0008270">
    <property type="term" value="F:zinc ion binding"/>
    <property type="evidence" value="ECO:0007669"/>
    <property type="project" value="UniProtKB-UniRule"/>
</dbReference>
<dbReference type="EC" id="3.2.2.23" evidence="15"/>
<dbReference type="Pfam" id="PF01149">
    <property type="entry name" value="Fapy_DNA_glyco"/>
    <property type="match status" value="1"/>
</dbReference>